<dbReference type="AlphaFoldDB" id="K2FXY4"/>
<evidence type="ECO:0000313" key="3">
    <source>
        <dbReference type="EMBL" id="EKE27848.1"/>
    </source>
</evidence>
<keyword evidence="1" id="KW-1133">Transmembrane helix</keyword>
<protein>
    <recommendedName>
        <fullName evidence="2">Fibrobacter succinogenes major paralogous domain-containing protein</fullName>
    </recommendedName>
</protein>
<dbReference type="EMBL" id="AMFJ01000416">
    <property type="protein sequence ID" value="EKE27848.1"/>
    <property type="molecule type" value="Genomic_DNA"/>
</dbReference>
<name>K2FXY4_9BACT</name>
<comment type="caution">
    <text evidence="3">The sequence shown here is derived from an EMBL/GenBank/DDBJ whole genome shotgun (WGS) entry which is preliminary data.</text>
</comment>
<dbReference type="Pfam" id="PF09603">
    <property type="entry name" value="Fib_succ_major"/>
    <property type="match status" value="1"/>
</dbReference>
<dbReference type="InterPro" id="IPR011871">
    <property type="entry name" value="Fib_succ_major"/>
</dbReference>
<reference evidence="3" key="1">
    <citation type="journal article" date="2012" name="Science">
        <title>Fermentation, hydrogen, and sulfur metabolism in multiple uncultivated bacterial phyla.</title>
        <authorList>
            <person name="Wrighton K.C."/>
            <person name="Thomas B.C."/>
            <person name="Sharon I."/>
            <person name="Miller C.S."/>
            <person name="Castelle C.J."/>
            <person name="VerBerkmoes N.C."/>
            <person name="Wilkins M.J."/>
            <person name="Hettich R.L."/>
            <person name="Lipton M.S."/>
            <person name="Williams K.H."/>
            <person name="Long P.E."/>
            <person name="Banfield J.F."/>
        </authorList>
    </citation>
    <scope>NUCLEOTIDE SEQUENCE [LARGE SCALE GENOMIC DNA]</scope>
</reference>
<dbReference type="Gene3D" id="3.30.700.10">
    <property type="entry name" value="Glycoprotein, Type 4 Pilin"/>
    <property type="match status" value="1"/>
</dbReference>
<evidence type="ECO:0000256" key="1">
    <source>
        <dbReference type="SAM" id="Phobius"/>
    </source>
</evidence>
<keyword evidence="1" id="KW-0812">Transmembrane</keyword>
<dbReference type="NCBIfam" id="TIGR02145">
    <property type="entry name" value="Fib_succ_major"/>
    <property type="match status" value="1"/>
</dbReference>
<dbReference type="InterPro" id="IPR012902">
    <property type="entry name" value="N_methyl_site"/>
</dbReference>
<feature type="transmembrane region" description="Helical" evidence="1">
    <location>
        <begin position="12"/>
        <end position="32"/>
    </location>
</feature>
<evidence type="ECO:0000259" key="2">
    <source>
        <dbReference type="Pfam" id="PF09603"/>
    </source>
</evidence>
<feature type="domain" description="Fibrobacter succinogenes major paralogous" evidence="2">
    <location>
        <begin position="318"/>
        <end position="455"/>
    </location>
</feature>
<accession>K2FXY4</accession>
<dbReference type="NCBIfam" id="TIGR02532">
    <property type="entry name" value="IV_pilin_GFxxxE"/>
    <property type="match status" value="1"/>
</dbReference>
<keyword evidence="1" id="KW-0472">Membrane</keyword>
<gene>
    <name evidence="3" type="ORF">ACD_3C00142G0004</name>
</gene>
<organism evidence="3">
    <name type="scientific">uncultured bacterium</name>
    <name type="common">gcode 4</name>
    <dbReference type="NCBI Taxonomy" id="1234023"/>
    <lineage>
        <taxon>Bacteria</taxon>
        <taxon>environmental samples</taxon>
    </lineage>
</organism>
<dbReference type="InterPro" id="IPR045584">
    <property type="entry name" value="Pilin-like"/>
</dbReference>
<dbReference type="SUPFAM" id="SSF54523">
    <property type="entry name" value="Pili subunits"/>
    <property type="match status" value="1"/>
</dbReference>
<sequence>MKKTKIEAFTLVELIVVIVILAILATIAFLSFSSQSASARDSTRLADMTNIAEWLLMFNVIAGKYPLPDSKIDVLASGSVIWYQWYAWSITLNMIKLSNWWKDPLDTSTFYTYSTNLTQSKFQILWFLEDWSNVALSMMPFGQEIPAFARMTELATERASADSPTYSWRYAITKWDQLWILLQSGSLVPVQALNTNIDVVTTTWSFVAQFTNKENATWTWDSLYIVKSTMRTWWEKFPWCDLYNVMIWNQTWAGCNSTLWDWSEWWYKEDWSTGTVASCYSYNWTSTLTNCIVWDISMASSSNEKTWSGASWVAWATDNVWWKFYTWSQATQVNNACPTWWHLPSDNEFEEMETNLNGWINCRNAADWWKCDWLWWSWSTLRTSNDNLAKALKFPIWGYRDTDGFTFRNRWKDANIWQSTSSGTTAYYRTMHWNYLGISRYIGEKTYAFSVRCLRN</sequence>
<proteinExistence type="predicted"/>
<dbReference type="Pfam" id="PF07963">
    <property type="entry name" value="N_methyl"/>
    <property type="match status" value="1"/>
</dbReference>